<dbReference type="OrthoDB" id="8923208at2759"/>
<dbReference type="AlphaFoldDB" id="A0A8T2NR00"/>
<feature type="compositionally biased region" description="Basic and acidic residues" evidence="1">
    <location>
        <begin position="72"/>
        <end position="81"/>
    </location>
</feature>
<evidence type="ECO:0000256" key="1">
    <source>
        <dbReference type="SAM" id="MobiDB-lite"/>
    </source>
</evidence>
<organism evidence="2 3">
    <name type="scientific">Albula glossodonta</name>
    <name type="common">roundjaw bonefish</name>
    <dbReference type="NCBI Taxonomy" id="121402"/>
    <lineage>
        <taxon>Eukaryota</taxon>
        <taxon>Metazoa</taxon>
        <taxon>Chordata</taxon>
        <taxon>Craniata</taxon>
        <taxon>Vertebrata</taxon>
        <taxon>Euteleostomi</taxon>
        <taxon>Actinopterygii</taxon>
        <taxon>Neopterygii</taxon>
        <taxon>Teleostei</taxon>
        <taxon>Albuliformes</taxon>
        <taxon>Albulidae</taxon>
        <taxon>Albula</taxon>
    </lineage>
</organism>
<accession>A0A8T2NR00</accession>
<evidence type="ECO:0000313" key="2">
    <source>
        <dbReference type="EMBL" id="KAG9342649.1"/>
    </source>
</evidence>
<reference evidence="2" key="1">
    <citation type="thesis" date="2021" institute="BYU ScholarsArchive" country="Provo, UT, USA">
        <title>Applications of and Algorithms for Genome Assembly and Genomic Analyses with an Emphasis on Marine Teleosts.</title>
        <authorList>
            <person name="Pickett B.D."/>
        </authorList>
    </citation>
    <scope>NUCLEOTIDE SEQUENCE</scope>
    <source>
        <strain evidence="2">HI-2016</strain>
    </source>
</reference>
<gene>
    <name evidence="2" type="ORF">JZ751_016086</name>
</gene>
<name>A0A8T2NR00_9TELE</name>
<protein>
    <submittedName>
        <fullName evidence="2">Uncharacterized protein</fullName>
    </submittedName>
</protein>
<feature type="region of interest" description="Disordered" evidence="1">
    <location>
        <begin position="1"/>
        <end position="21"/>
    </location>
</feature>
<proteinExistence type="predicted"/>
<evidence type="ECO:0000313" key="3">
    <source>
        <dbReference type="Proteomes" id="UP000824540"/>
    </source>
</evidence>
<keyword evidence="3" id="KW-1185">Reference proteome</keyword>
<sequence length="106" mass="12047">MNKLKLGRVRKGEPVRQRRHSLPVTGLSDAETKRKYKIGNPALTPGQEENILEFKLLPKSFSFEDGSFSKSSEGKGLREVRSPSASMQSGTIFQEFKKKYMEKARK</sequence>
<dbReference type="EMBL" id="JAFBMS010000027">
    <property type="protein sequence ID" value="KAG9342649.1"/>
    <property type="molecule type" value="Genomic_DNA"/>
</dbReference>
<comment type="caution">
    <text evidence="2">The sequence shown here is derived from an EMBL/GenBank/DDBJ whole genome shotgun (WGS) entry which is preliminary data.</text>
</comment>
<dbReference type="Proteomes" id="UP000824540">
    <property type="component" value="Unassembled WGS sequence"/>
</dbReference>
<feature type="region of interest" description="Disordered" evidence="1">
    <location>
        <begin position="65"/>
        <end position="88"/>
    </location>
</feature>